<reference evidence="2 3" key="1">
    <citation type="submission" date="2016-10" db="EMBL/GenBank/DDBJ databases">
        <title>Search of new enzymes for the oxidation of sulfur compounds.</title>
        <authorList>
            <person name="Novo A."/>
            <person name="Moreira I.S."/>
            <person name="Castro P.M."/>
        </authorList>
    </citation>
    <scope>NUCLEOTIDE SEQUENCE [LARGE SCALE GENOMIC DNA]</scope>
    <source>
        <strain evidence="2 3">A9</strain>
    </source>
</reference>
<dbReference type="GO" id="GO:0016787">
    <property type="term" value="F:hydrolase activity"/>
    <property type="evidence" value="ECO:0007669"/>
    <property type="project" value="UniProtKB-KW"/>
</dbReference>
<evidence type="ECO:0000259" key="1">
    <source>
        <dbReference type="Pfam" id="PF12146"/>
    </source>
</evidence>
<comment type="caution">
    <text evidence="2">The sequence shown here is derived from an EMBL/GenBank/DDBJ whole genome shotgun (WGS) entry which is preliminary data.</text>
</comment>
<dbReference type="EMBL" id="MKWS01000019">
    <property type="protein sequence ID" value="RVD75329.1"/>
    <property type="molecule type" value="Genomic_DNA"/>
</dbReference>
<sequence length="257" mass="28361">MSRILLSLVALIITLYVLLCVALFVFQRSLIYFPQPDSAVATADSRLKLAMPDADVWVTVREHAGPKALIYFGGNAEDVSRNLPAFSDAFPEYAVYLLNYRGFGGSGGAPSEEAIAEDALALFDQVYASHPQIAVIGRSLGSGVAVRLASQRPATQLILVTPYNSLEEIAVRQYPWFPVKWLLKDRFESGRYAAHIQMPTLLLAASDDEVIPRASTQRLLEHFPNGVATLRVVPDAGHNSISERVQYLQWMGDVLNR</sequence>
<dbReference type="AlphaFoldDB" id="A0AA94JFW6"/>
<dbReference type="Pfam" id="PF12146">
    <property type="entry name" value="Hydrolase_4"/>
    <property type="match status" value="1"/>
</dbReference>
<dbReference type="Gene3D" id="3.40.50.1820">
    <property type="entry name" value="alpha/beta hydrolase"/>
    <property type="match status" value="1"/>
</dbReference>
<dbReference type="Proteomes" id="UP000288002">
    <property type="component" value="Unassembled WGS sequence"/>
</dbReference>
<dbReference type="Pfam" id="PF10142">
    <property type="entry name" value="PhoPQ_related"/>
    <property type="match status" value="1"/>
</dbReference>
<evidence type="ECO:0000313" key="3">
    <source>
        <dbReference type="Proteomes" id="UP000288002"/>
    </source>
</evidence>
<accession>A0AA94JFW6</accession>
<dbReference type="InterPro" id="IPR029058">
    <property type="entry name" value="AB_hydrolase_fold"/>
</dbReference>
<organism evidence="2 3">
    <name type="scientific">Pseudomonas koreensis</name>
    <dbReference type="NCBI Taxonomy" id="198620"/>
    <lineage>
        <taxon>Bacteria</taxon>
        <taxon>Pseudomonadati</taxon>
        <taxon>Pseudomonadota</taxon>
        <taxon>Gammaproteobacteria</taxon>
        <taxon>Pseudomonadales</taxon>
        <taxon>Pseudomonadaceae</taxon>
        <taxon>Pseudomonas</taxon>
    </lineage>
</organism>
<protein>
    <submittedName>
        <fullName evidence="2">Alpha/beta hydrolase</fullName>
    </submittedName>
</protein>
<dbReference type="InterPro" id="IPR009199">
    <property type="entry name" value="PhoPQ-act_pathogen-rel_PqaA"/>
</dbReference>
<evidence type="ECO:0000313" key="2">
    <source>
        <dbReference type="EMBL" id="RVD75329.1"/>
    </source>
</evidence>
<proteinExistence type="predicted"/>
<dbReference type="InterPro" id="IPR022742">
    <property type="entry name" value="Hydrolase_4"/>
</dbReference>
<feature type="domain" description="Serine aminopeptidase S33" evidence="1">
    <location>
        <begin position="91"/>
        <end position="169"/>
    </location>
</feature>
<dbReference type="SUPFAM" id="SSF53474">
    <property type="entry name" value="alpha/beta-Hydrolases"/>
    <property type="match status" value="1"/>
</dbReference>
<name>A0AA94JFW6_9PSED</name>
<dbReference type="PANTHER" id="PTHR12277">
    <property type="entry name" value="ALPHA/BETA HYDROLASE DOMAIN-CONTAINING PROTEIN"/>
    <property type="match status" value="1"/>
</dbReference>
<dbReference type="RefSeq" id="WP_127651725.1">
    <property type="nucleotide sequence ID" value="NZ_MKWS01000019.1"/>
</dbReference>
<gene>
    <name evidence="2" type="ORF">A9HBioS_4687</name>
</gene>
<keyword evidence="2" id="KW-0378">Hydrolase</keyword>